<evidence type="ECO:0000313" key="4">
    <source>
        <dbReference type="Proteomes" id="UP000460351"/>
    </source>
</evidence>
<dbReference type="RefSeq" id="WP_000051064.1">
    <property type="nucleotide sequence ID" value="NC_019046.1"/>
</dbReference>
<dbReference type="GeneID" id="75206352"/>
<geneLocation type="plasmid" evidence="1">
    <name>pIS04_68</name>
</geneLocation>
<evidence type="ECO:0000313" key="3">
    <source>
        <dbReference type="EMBL" id="MQS33572.1"/>
    </source>
</evidence>
<reference evidence="1" key="2">
    <citation type="submission" date="2014-06" db="EMBL/GenBank/DDBJ databases">
        <title>Type 3 fimbriae encoded on plasmids circumvent cyclic-di-GMP dependent regulation and enforce bacterial interactions via biofilm formation without regulating host motility.</title>
        <authorList>
            <person name="Madsen J.S."/>
            <person name="Riber L."/>
            <person name="Burmolle M."/>
            <person name="Hansen L.H."/>
            <person name="Sorensen S.J."/>
        </authorList>
    </citation>
    <scope>NUCLEOTIDE SEQUENCE</scope>
    <source>
        <strain evidence="1">IS04</strain>
        <strain evidence="2">IS15</strain>
        <plasmid evidence="1">pIS04_68</plasmid>
        <plasmid evidence="2">pIS15_43</plasmid>
    </source>
</reference>
<dbReference type="Pfam" id="PF09274">
    <property type="entry name" value="ParG"/>
    <property type="match status" value="1"/>
</dbReference>
<dbReference type="AlphaFoldDB" id="A0A060RIR1"/>
<dbReference type="InterPro" id="IPR013321">
    <property type="entry name" value="Arc_rbn_hlx_hlx"/>
</dbReference>
<dbReference type="SUPFAM" id="SSF47598">
    <property type="entry name" value="Ribbon-helix-helix"/>
    <property type="match status" value="1"/>
</dbReference>
<reference evidence="1" key="1">
    <citation type="submission" date="2014-02" db="EMBL/GenBank/DDBJ databases">
        <authorList>
            <person name="Madsen J."/>
        </authorList>
    </citation>
    <scope>NUCLEOTIDE SEQUENCE</scope>
    <source>
        <strain evidence="1">IS04</strain>
        <strain evidence="2">IS15</strain>
        <plasmid evidence="1">pIS04_68</plasmid>
        <plasmid evidence="2">pIS15_43</plasmid>
    </source>
</reference>
<reference evidence="3 4" key="3">
    <citation type="journal article" date="2019" name="Microorganisms">
        <title>Characteristics of Carbapenem-Resistant and Colistin-Resistant Escherichia coli Co-Producing NDM-1 and MCR-1 from Pig Farms in China.</title>
        <authorList>
            <person name="Peng Z."/>
            <person name="Li X."/>
            <person name="Hu Z."/>
            <person name="Li Z."/>
            <person name="Lv Y."/>
            <person name="Lei M."/>
            <person name="Wu B."/>
            <person name="Chen H."/>
            <person name="Wang X."/>
        </authorList>
    </citation>
    <scope>NUCLEOTIDE SEQUENCE [LARGE SCALE GENOMIC DNA]</scope>
    <source>
        <strain evidence="3 4">RXD010</strain>
    </source>
</reference>
<organism evidence="3 4">
    <name type="scientific">Escherichia coli</name>
    <dbReference type="NCBI Taxonomy" id="562"/>
    <lineage>
        <taxon>Bacteria</taxon>
        <taxon>Pseudomonadati</taxon>
        <taxon>Pseudomonadota</taxon>
        <taxon>Gammaproteobacteria</taxon>
        <taxon>Enterobacterales</taxon>
        <taxon>Enterobacteriaceae</taxon>
        <taxon>Escherichia</taxon>
    </lineage>
</organism>
<keyword evidence="1" id="KW-0614">Plasmid</keyword>
<evidence type="ECO:0000313" key="1">
    <source>
        <dbReference type="EMBL" id="CDN96647.1"/>
    </source>
</evidence>
<dbReference type="InterPro" id="IPR015354">
    <property type="entry name" value="DNA_partition_ParG"/>
</dbReference>
<dbReference type="GO" id="GO:0006355">
    <property type="term" value="P:regulation of DNA-templated transcription"/>
    <property type="evidence" value="ECO:0007669"/>
    <property type="project" value="InterPro"/>
</dbReference>
<protein>
    <submittedName>
        <fullName evidence="3">DNA partition complex ParG</fullName>
    </submittedName>
    <submittedName>
        <fullName evidence="1">Plasmid partition protein ParG</fullName>
    </submittedName>
    <submittedName>
        <fullName evidence="2">Plasmid partitioning protein ParG</fullName>
    </submittedName>
</protein>
<geneLocation type="plasmid" evidence="2">
    <name>pIS15_43</name>
</geneLocation>
<dbReference type="GO" id="GO:0043565">
    <property type="term" value="F:sequence-specific DNA binding"/>
    <property type="evidence" value="ECO:0007669"/>
    <property type="project" value="UniProtKB-ARBA"/>
</dbReference>
<accession>A0A2A2XRZ5</accession>
<dbReference type="Gene3D" id="1.10.1220.10">
    <property type="entry name" value="Met repressor-like"/>
    <property type="match status" value="1"/>
</dbReference>
<dbReference type="EMBL" id="SQQU01000114">
    <property type="protein sequence ID" value="MQS33572.1"/>
    <property type="molecule type" value="Genomic_DNA"/>
</dbReference>
<dbReference type="InterPro" id="IPR010985">
    <property type="entry name" value="Ribbon_hlx_hlx"/>
</dbReference>
<dbReference type="EMBL" id="HG963476">
    <property type="protein sequence ID" value="CDN96647.1"/>
    <property type="molecule type" value="Genomic_DNA"/>
</dbReference>
<dbReference type="EMBL" id="HG963477">
    <property type="protein sequence ID" value="CDN96696.1"/>
    <property type="molecule type" value="Genomic_DNA"/>
</dbReference>
<name>A0A060RIR1_ECOLX</name>
<evidence type="ECO:0000313" key="2">
    <source>
        <dbReference type="EMBL" id="CDN96696.1"/>
    </source>
</evidence>
<gene>
    <name evidence="3" type="ORF">E4K51_26530</name>
</gene>
<dbReference type="Proteomes" id="UP000460351">
    <property type="component" value="Unassembled WGS sequence"/>
</dbReference>
<sequence length="76" mass="8604">MSLEKAHTAVKKMTFGENRDLERVVTAPVSSGKIKRVNVNFDEEKHTRFKAACAKKGTSITDVVNQLVDKWLKENE</sequence>
<accession>A0A060RIR1</accession>
<proteinExistence type="predicted"/>